<dbReference type="InterPro" id="IPR023343">
    <property type="entry name" value="Penicillin_amidase_dom1"/>
</dbReference>
<evidence type="ECO:0000313" key="3">
    <source>
        <dbReference type="EMBL" id="MDA0140630.1"/>
    </source>
</evidence>
<feature type="signal peptide" evidence="2">
    <location>
        <begin position="1"/>
        <end position="21"/>
    </location>
</feature>
<comment type="caution">
    <text evidence="3">The sequence shown here is derived from an EMBL/GenBank/DDBJ whole genome shotgun (WGS) entry which is preliminary data.</text>
</comment>
<keyword evidence="2" id="KW-0732">Signal</keyword>
<accession>A0ABT4RQ74</accession>
<dbReference type="EMBL" id="JAPCID010000042">
    <property type="protein sequence ID" value="MDA0140630.1"/>
    <property type="molecule type" value="Genomic_DNA"/>
</dbReference>
<dbReference type="PANTHER" id="PTHR34218:SF4">
    <property type="entry name" value="ACYL-HOMOSERINE LACTONE ACYLASE QUIP"/>
    <property type="match status" value="1"/>
</dbReference>
<name>A0ABT4RQ74_9ACTN</name>
<evidence type="ECO:0000313" key="4">
    <source>
        <dbReference type="Proteomes" id="UP001147700"/>
    </source>
</evidence>
<dbReference type="Gene3D" id="1.10.287.150">
    <property type="match status" value="1"/>
</dbReference>
<comment type="similarity">
    <text evidence="1">Belongs to the peptidase S45 family.</text>
</comment>
<protein>
    <submittedName>
        <fullName evidence="3">Penicillin acylase family protein</fullName>
    </submittedName>
</protein>
<dbReference type="Gene3D" id="1.10.439.10">
    <property type="entry name" value="Penicillin Amidohydrolase, domain 1"/>
    <property type="match status" value="1"/>
</dbReference>
<evidence type="ECO:0000256" key="2">
    <source>
        <dbReference type="SAM" id="SignalP"/>
    </source>
</evidence>
<feature type="chain" id="PRO_5046664353" evidence="2">
    <location>
        <begin position="22"/>
        <end position="795"/>
    </location>
</feature>
<reference evidence="3" key="1">
    <citation type="submission" date="2022-10" db="EMBL/GenBank/DDBJ databases">
        <title>The WGS of Solirubrobacter sp. CPCC 204708.</title>
        <authorList>
            <person name="Jiang Z."/>
        </authorList>
    </citation>
    <scope>NUCLEOTIDE SEQUENCE</scope>
    <source>
        <strain evidence="3">CPCC 204708</strain>
    </source>
</reference>
<dbReference type="InterPro" id="IPR002692">
    <property type="entry name" value="S45"/>
</dbReference>
<dbReference type="InterPro" id="IPR029055">
    <property type="entry name" value="Ntn_hydrolases_N"/>
</dbReference>
<dbReference type="Gene3D" id="3.60.20.10">
    <property type="entry name" value="Glutamine Phosphoribosylpyrophosphate, subunit 1, domain 1"/>
    <property type="match status" value="1"/>
</dbReference>
<keyword evidence="4" id="KW-1185">Reference proteome</keyword>
<dbReference type="Pfam" id="PF01804">
    <property type="entry name" value="Penicil_amidase"/>
    <property type="match status" value="1"/>
</dbReference>
<dbReference type="RefSeq" id="WP_202955896.1">
    <property type="nucleotide sequence ID" value="NZ_JAPCID010000042.1"/>
</dbReference>
<evidence type="ECO:0000256" key="1">
    <source>
        <dbReference type="ARBA" id="ARBA00006586"/>
    </source>
</evidence>
<sequence length="795" mass="85413">MSRTVALAAVTFALAAAPAAADDYAAVARNIIASGQYGSAPPPPGAEEQALMYDALTPLFDQVTNDDLMTKFKSAGFGVGPDGPARPEPLPRAGVTVVRDRFNVPHITGRSRDDVTWAMGWLLQQDRGLLLAQARDAAKLAALDAPNVYAFGLVINLRQYKPTPEVDRIIERNGLRALREAGAAGRAVLHDVDVYLQGINARLRAEGSTARPWRRADVFAANAVIGEIFGEGGGDEARRSQFLSALRREYGTARGNRMFEDFTSFDDRDAPTTMTRTFRYGTENLDGPGNVVLDAGSFKPTGPRGLASAANVPQWASNFLLVSGRRSATGHPLFVAGPQIGYTYPGLTLEADISWPGGQARGATAPGFAGNILIGRGQDYAWSLTSAGSDVVDTYVETLCGGSRTKYRYKGRCRTMGRVDAGTVTGFGRIAYRTTVHGPVTGYAKVNGRTVAISRKRASFGQDILWQLGFRDLTTGKVRSKGTFRAAMASSPFTFNVGYADDQDIAMYSAGRLPVRPRSVDPRLPVKGTGEYEWRGFLAQSRRPYQANPPSGALVNWNNRPAPGWGAADDNWSYGATQRVRMLDEGLARRGVHDLASVTGAMNAAATQDLRSVALTPVIEKLLRAHPAGATPRASRMLELLVAWRAAGSSRLDREPDGVMDAGPGPAIWDAFYPRLWAAAMPVKGLQDFVGTNSGPASGFTGGGFWYLEKDLGRLTGTRWKSPFKERYCGGGDAARCAAAVWKALDAVPGDPDALRADANAERIAFRPGLLPTTIRYTNRPSGIQQVISFGGGRR</sequence>
<organism evidence="3 4">
    <name type="scientific">Solirubrobacter deserti</name>
    <dbReference type="NCBI Taxonomy" id="2282478"/>
    <lineage>
        <taxon>Bacteria</taxon>
        <taxon>Bacillati</taxon>
        <taxon>Actinomycetota</taxon>
        <taxon>Thermoleophilia</taxon>
        <taxon>Solirubrobacterales</taxon>
        <taxon>Solirubrobacteraceae</taxon>
        <taxon>Solirubrobacter</taxon>
    </lineage>
</organism>
<dbReference type="Proteomes" id="UP001147700">
    <property type="component" value="Unassembled WGS sequence"/>
</dbReference>
<dbReference type="SUPFAM" id="SSF56235">
    <property type="entry name" value="N-terminal nucleophile aminohydrolases (Ntn hydrolases)"/>
    <property type="match status" value="1"/>
</dbReference>
<proteinExistence type="inferred from homology"/>
<gene>
    <name evidence="3" type="ORF">OJ962_24245</name>
</gene>
<dbReference type="PANTHER" id="PTHR34218">
    <property type="entry name" value="PEPTIDASE S45 PENICILLIN AMIDASE"/>
    <property type="match status" value="1"/>
</dbReference>